<dbReference type="InterPro" id="IPR005019">
    <property type="entry name" value="Adenine_glyco"/>
</dbReference>
<evidence type="ECO:0000313" key="4">
    <source>
        <dbReference type="Proteomes" id="UP001058974"/>
    </source>
</evidence>
<feature type="region of interest" description="Disordered" evidence="2">
    <location>
        <begin position="65"/>
        <end position="101"/>
    </location>
</feature>
<feature type="compositionally biased region" description="Low complexity" evidence="2">
    <location>
        <begin position="77"/>
        <end position="90"/>
    </location>
</feature>
<feature type="non-terminal residue" evidence="3">
    <location>
        <position position="1"/>
    </location>
</feature>
<feature type="binding site" evidence="1">
    <location>
        <position position="236"/>
    </location>
    <ligand>
        <name>Zn(2+)</name>
        <dbReference type="ChEBI" id="CHEBI:29105"/>
    </ligand>
</feature>
<comment type="caution">
    <text evidence="3">The sequence shown here is derived from an EMBL/GenBank/DDBJ whole genome shotgun (WGS) entry which is preliminary data.</text>
</comment>
<organism evidence="3 4">
    <name type="scientific">Pisum sativum</name>
    <name type="common">Garden pea</name>
    <name type="synonym">Lathyrus oleraceus</name>
    <dbReference type="NCBI Taxonomy" id="3888"/>
    <lineage>
        <taxon>Eukaryota</taxon>
        <taxon>Viridiplantae</taxon>
        <taxon>Streptophyta</taxon>
        <taxon>Embryophyta</taxon>
        <taxon>Tracheophyta</taxon>
        <taxon>Spermatophyta</taxon>
        <taxon>Magnoliopsida</taxon>
        <taxon>eudicotyledons</taxon>
        <taxon>Gunneridae</taxon>
        <taxon>Pentapetalae</taxon>
        <taxon>rosids</taxon>
        <taxon>fabids</taxon>
        <taxon>Fabales</taxon>
        <taxon>Fabaceae</taxon>
        <taxon>Papilionoideae</taxon>
        <taxon>50 kb inversion clade</taxon>
        <taxon>NPAAA clade</taxon>
        <taxon>Hologalegina</taxon>
        <taxon>IRL clade</taxon>
        <taxon>Fabeae</taxon>
        <taxon>Lathyrus</taxon>
    </lineage>
</organism>
<dbReference type="Proteomes" id="UP001058974">
    <property type="component" value="Chromosome 1"/>
</dbReference>
<dbReference type="GO" id="GO:0008725">
    <property type="term" value="F:DNA-3-methyladenine glycosylase activity"/>
    <property type="evidence" value="ECO:0007669"/>
    <property type="project" value="InterPro"/>
</dbReference>
<dbReference type="GO" id="GO:0046872">
    <property type="term" value="F:metal ion binding"/>
    <property type="evidence" value="ECO:0007669"/>
    <property type="project" value="UniProtKB-KW"/>
</dbReference>
<feature type="binding site" evidence="1">
    <location>
        <position position="221"/>
    </location>
    <ligand>
        <name>Zn(2+)</name>
        <dbReference type="ChEBI" id="CHEBI:29105"/>
    </ligand>
</feature>
<name>A0A9D4YPG7_PEA</name>
<evidence type="ECO:0000313" key="3">
    <source>
        <dbReference type="EMBL" id="KAI5440866.1"/>
    </source>
</evidence>
<evidence type="ECO:0000256" key="1">
    <source>
        <dbReference type="PIRSR" id="PIRSR605019-1"/>
    </source>
</evidence>
<evidence type="ECO:0008006" key="5">
    <source>
        <dbReference type="Google" id="ProtNLM"/>
    </source>
</evidence>
<dbReference type="GO" id="GO:0006284">
    <property type="term" value="P:base-excision repair"/>
    <property type="evidence" value="ECO:0007669"/>
    <property type="project" value="InterPro"/>
</dbReference>
<sequence length="408" mass="45576">SLSLSLHITHTLFIMCSSKAKETIVLESSTTPPHVSRINGRQVLQPTCNHVLVPNLERRNSMKKLTSKSLFSPPLPNKTSTTTTTTSLSPPISPKPKSPTRPFLAIKRGNDNNGMNSSCEKIVIPKNTMKTPCLERKKSKSFKEGSYGVEASLSYSSSSITDSPGSIAAGRREQMALQQAQRKMKIAHYGRSKSAKFERVFPIDPSSALDLKTSNEEEKRCSFITANSDPIYIAYHDEEWGVPVHDDKMLFELLILSGAQVGSDWTSTLKKRLDFRVAFSEFDAEIVANFTDKQMISISSEYGIDISKVRGVVDNANQILQVKKVFGSFDKYIWGFVNQKPISTQYKFGHKIPVKTSKSESISKDMIRRGFRFVGPTVVHSFMQAAGLTNDHLITCHRHLQCTFLEAM</sequence>
<gene>
    <name evidence="3" type="ORF">KIW84_010358</name>
</gene>
<dbReference type="InterPro" id="IPR011257">
    <property type="entry name" value="DNA_glycosylase"/>
</dbReference>
<keyword evidence="1" id="KW-0862">Zinc</keyword>
<dbReference type="AlphaFoldDB" id="A0A9D4YPG7"/>
<proteinExistence type="predicted"/>
<dbReference type="Gramene" id="Psat01G0035800-T1">
    <property type="protein sequence ID" value="KAI5440866.1"/>
    <property type="gene ID" value="KIW84_010358"/>
</dbReference>
<feature type="binding site" evidence="1">
    <location>
        <position position="396"/>
    </location>
    <ligand>
        <name>Zn(2+)</name>
        <dbReference type="ChEBI" id="CHEBI:29105"/>
    </ligand>
</feature>
<keyword evidence="4" id="KW-1185">Reference proteome</keyword>
<reference evidence="3 4" key="1">
    <citation type="journal article" date="2022" name="Nat. Genet.">
        <title>Improved pea reference genome and pan-genome highlight genomic features and evolutionary characteristics.</title>
        <authorList>
            <person name="Yang T."/>
            <person name="Liu R."/>
            <person name="Luo Y."/>
            <person name="Hu S."/>
            <person name="Wang D."/>
            <person name="Wang C."/>
            <person name="Pandey M.K."/>
            <person name="Ge S."/>
            <person name="Xu Q."/>
            <person name="Li N."/>
            <person name="Li G."/>
            <person name="Huang Y."/>
            <person name="Saxena R.K."/>
            <person name="Ji Y."/>
            <person name="Li M."/>
            <person name="Yan X."/>
            <person name="He Y."/>
            <person name="Liu Y."/>
            <person name="Wang X."/>
            <person name="Xiang C."/>
            <person name="Varshney R.K."/>
            <person name="Ding H."/>
            <person name="Gao S."/>
            <person name="Zong X."/>
        </authorList>
    </citation>
    <scope>NUCLEOTIDE SEQUENCE [LARGE SCALE GENOMIC DNA]</scope>
    <source>
        <strain evidence="3 4">cv. Zhongwan 6</strain>
    </source>
</reference>
<evidence type="ECO:0000256" key="2">
    <source>
        <dbReference type="SAM" id="MobiDB-lite"/>
    </source>
</evidence>
<dbReference type="PANTHER" id="PTHR31116:SF4">
    <property type="entry name" value="DNA GLYCOSYLASE SUPERFAMILY PROTEIN"/>
    <property type="match status" value="1"/>
</dbReference>
<dbReference type="Pfam" id="PF03352">
    <property type="entry name" value="Adenine_glyco"/>
    <property type="match status" value="1"/>
</dbReference>
<protein>
    <recommendedName>
        <fullName evidence="5">DNA-3-methyladenine glycosylase I</fullName>
    </recommendedName>
</protein>
<dbReference type="SUPFAM" id="SSF48150">
    <property type="entry name" value="DNA-glycosylase"/>
    <property type="match status" value="1"/>
</dbReference>
<keyword evidence="1" id="KW-0479">Metal-binding</keyword>
<feature type="binding site" evidence="1">
    <location>
        <position position="392"/>
    </location>
    <ligand>
        <name>Zn(2+)</name>
        <dbReference type="ChEBI" id="CHEBI:29105"/>
    </ligand>
</feature>
<accession>A0A9D4YPG7</accession>
<dbReference type="Gene3D" id="1.10.340.30">
    <property type="entry name" value="Hypothetical protein, domain 2"/>
    <property type="match status" value="1"/>
</dbReference>
<dbReference type="PANTHER" id="PTHR31116">
    <property type="entry name" value="OS04G0501200 PROTEIN"/>
    <property type="match status" value="1"/>
</dbReference>
<dbReference type="EMBL" id="JAMSHJ010000001">
    <property type="protein sequence ID" value="KAI5440866.1"/>
    <property type="molecule type" value="Genomic_DNA"/>
</dbReference>